<evidence type="ECO:0000313" key="4">
    <source>
        <dbReference type="Proteomes" id="UP000295765"/>
    </source>
</evidence>
<feature type="region of interest" description="Disordered" evidence="1">
    <location>
        <begin position="49"/>
        <end position="69"/>
    </location>
</feature>
<feature type="domain" description="eCIS core" evidence="2">
    <location>
        <begin position="67"/>
        <end position="144"/>
    </location>
</feature>
<keyword evidence="4" id="KW-1185">Reference proteome</keyword>
<feature type="compositionally biased region" description="Low complexity" evidence="1">
    <location>
        <begin position="49"/>
        <end position="60"/>
    </location>
</feature>
<reference evidence="3 4" key="1">
    <citation type="submission" date="2019-03" db="EMBL/GenBank/DDBJ databases">
        <title>Genomic Encyclopedia of Type Strains, Phase IV (KMG-IV): sequencing the most valuable type-strain genomes for metagenomic binning, comparative biology and taxonomic classification.</title>
        <authorList>
            <person name="Goeker M."/>
        </authorList>
    </citation>
    <scope>NUCLEOTIDE SEQUENCE [LARGE SCALE GENOMIC DNA]</scope>
    <source>
        <strain evidence="3 4">DSM 25287</strain>
    </source>
</reference>
<dbReference type="InterPro" id="IPR025295">
    <property type="entry name" value="eCIS_core_dom"/>
</dbReference>
<sequence length="1249" mass="133678">MDTAGRGRATAKHGEGQAGAAAPARAAPPAPASNANWLQLALATAPGSGAAGGRAAAGAGTPPGGAPLPAALRAEAEPLFGRGFGDVRVHADAAGDAVARAHGARALTFGTHIALRAGHYRPAAHAGRALLVHELAHVVQGRGQPAAAALAAPLARAPATSAAEREARALARDYARGAERLRPAVRAPAGVLHADDGENVEMADEDETLPIAYPEVLKKNRYWWNRLGLAPITPFGSLNPWDYPIAYANETYRLQRFAHASGADQEIFGVPQDPDGVFGARTYVMLRRIAEAARDDPKVAEAVDKALIGHLLPSILAADAKAADEAWNRALADIFKAKFTVRWNVSVSNTALWDFWEQAFVLGDAMRARTDTLLFDGKPPEGTEDADRFAILRRLYGEEALPGVAALFEAERDFIHFFDIERLGDTAKQPKGSTWNAYLGLAGPDVVDAALDQLGLEPPEGEKTDRLLAEIHASEADATGTKKPRKAGKPHIAALGLVYFLPKRSAEQIGEAVRAHFYQKQLGEAATEQAAAEWLAGFSEKIETRLKGKPDIEDYDTLLELLAGPAGAPVRDAGKAEALAARAEETLGLVLKIGSDATPTFLPWPNIRQLRQKGIENAKRMLRFGVFKPPKDSPLNLDKEGFTARRVDDSSVELARTVSQLTWDSEKGEGHGNVWADWKYFDKETYGNLEPVHLRLGELDPHTTFWVKRYRDVIGENEWIVQDLWLLGGNLPEVSKQLWEKVNAEAIIGLIDAALSLVAAGALVAGPLIALEAGAASAATAMTTGQIALTLTRAFLQRAFWFVVSEYLAQKFLDLDHSISTEKDKYTDSDREHWRYFKIGLLVLAGTLLLRQAWRGLKAGSSAALRASLAEIEKEMLKAELKTEGAAAGAAGRGLTQAELAVGKRANELVEAVGGAEAKTVAGEVAAETAVKGASVTDRIVAAGPTIAERVSAIAADAAGTPYLQYGGQPVRQFIALLKGQLERLAPAARGATGAELDLIDTQVRELEAALAGGTRQAADAAVQAEIGRLLTRLEGIAGKQGLASLDELTARSMLSFMFGSKSVPVQAELDKFVDEAWKLLKGKNRPTAVIDATIPKDTSGWFKAWVGKFGEIATSARAQTRGQLADTAYHEAMHARLRELFPFLREGATKNPALRTTFRHLDEIIAYAFGGVGRIRHGASVADKLIGVVEILGSPWIAYGSANNFLEAVPGIVRDAILFTLYIYALVRFAESRQPAPPSQPQGGTTGP</sequence>
<dbReference type="Pfam" id="PF13699">
    <property type="entry name" value="eCIS_core"/>
    <property type="match status" value="1"/>
</dbReference>
<feature type="region of interest" description="Disordered" evidence="1">
    <location>
        <begin position="1"/>
        <end position="32"/>
    </location>
</feature>
<dbReference type="EMBL" id="SLWY01000011">
    <property type="protein sequence ID" value="TCO80928.1"/>
    <property type="molecule type" value="Genomic_DNA"/>
</dbReference>
<protein>
    <submittedName>
        <fullName evidence="3">Uncharacterized protein DUF4157</fullName>
    </submittedName>
</protein>
<name>A0A4R2LDK9_9GAMM</name>
<evidence type="ECO:0000313" key="3">
    <source>
        <dbReference type="EMBL" id="TCO80928.1"/>
    </source>
</evidence>
<evidence type="ECO:0000256" key="1">
    <source>
        <dbReference type="SAM" id="MobiDB-lite"/>
    </source>
</evidence>
<organism evidence="3 4">
    <name type="scientific">Plasticicumulans lactativorans</name>
    <dbReference type="NCBI Taxonomy" id="1133106"/>
    <lineage>
        <taxon>Bacteria</taxon>
        <taxon>Pseudomonadati</taxon>
        <taxon>Pseudomonadota</taxon>
        <taxon>Gammaproteobacteria</taxon>
        <taxon>Candidatus Competibacteraceae</taxon>
        <taxon>Plasticicumulans</taxon>
    </lineage>
</organism>
<dbReference type="Proteomes" id="UP000295765">
    <property type="component" value="Unassembled WGS sequence"/>
</dbReference>
<gene>
    <name evidence="3" type="ORF">EV699_111129</name>
</gene>
<accession>A0A4R2LDK9</accession>
<comment type="caution">
    <text evidence="3">The sequence shown here is derived from an EMBL/GenBank/DDBJ whole genome shotgun (WGS) entry which is preliminary data.</text>
</comment>
<dbReference type="RefSeq" id="WP_132542725.1">
    <property type="nucleotide sequence ID" value="NZ_SLWY01000011.1"/>
</dbReference>
<dbReference type="AlphaFoldDB" id="A0A4R2LDK9"/>
<evidence type="ECO:0000259" key="2">
    <source>
        <dbReference type="Pfam" id="PF13699"/>
    </source>
</evidence>
<proteinExistence type="predicted"/>